<comment type="caution">
    <text evidence="1">The sequence shown here is derived from an EMBL/GenBank/DDBJ whole genome shotgun (WGS) entry which is preliminary data.</text>
</comment>
<proteinExistence type="predicted"/>
<sequence length="62" mass="6942">ASSWRDQDRKFQGFWREVARNGKLTSPDDIMSRLATSSPDLGISLELDPSHAQNSSHSLIDL</sequence>
<dbReference type="Proteomes" id="UP000265520">
    <property type="component" value="Unassembled WGS sequence"/>
</dbReference>
<dbReference type="AlphaFoldDB" id="A0A392TPY0"/>
<keyword evidence="2" id="KW-1185">Reference proteome</keyword>
<protein>
    <submittedName>
        <fullName evidence="1">Uncharacterized protein</fullName>
    </submittedName>
</protein>
<evidence type="ECO:0000313" key="2">
    <source>
        <dbReference type="Proteomes" id="UP000265520"/>
    </source>
</evidence>
<feature type="non-terminal residue" evidence="1">
    <location>
        <position position="1"/>
    </location>
</feature>
<organism evidence="1 2">
    <name type="scientific">Trifolium medium</name>
    <dbReference type="NCBI Taxonomy" id="97028"/>
    <lineage>
        <taxon>Eukaryota</taxon>
        <taxon>Viridiplantae</taxon>
        <taxon>Streptophyta</taxon>
        <taxon>Embryophyta</taxon>
        <taxon>Tracheophyta</taxon>
        <taxon>Spermatophyta</taxon>
        <taxon>Magnoliopsida</taxon>
        <taxon>eudicotyledons</taxon>
        <taxon>Gunneridae</taxon>
        <taxon>Pentapetalae</taxon>
        <taxon>rosids</taxon>
        <taxon>fabids</taxon>
        <taxon>Fabales</taxon>
        <taxon>Fabaceae</taxon>
        <taxon>Papilionoideae</taxon>
        <taxon>50 kb inversion clade</taxon>
        <taxon>NPAAA clade</taxon>
        <taxon>Hologalegina</taxon>
        <taxon>IRL clade</taxon>
        <taxon>Trifolieae</taxon>
        <taxon>Trifolium</taxon>
    </lineage>
</organism>
<evidence type="ECO:0000313" key="1">
    <source>
        <dbReference type="EMBL" id="MCI63249.1"/>
    </source>
</evidence>
<accession>A0A392TPY0</accession>
<dbReference type="EMBL" id="LXQA010633569">
    <property type="protein sequence ID" value="MCI63249.1"/>
    <property type="molecule type" value="Genomic_DNA"/>
</dbReference>
<reference evidence="1 2" key="1">
    <citation type="journal article" date="2018" name="Front. Plant Sci.">
        <title>Red Clover (Trifolium pratense) and Zigzag Clover (T. medium) - A Picture of Genomic Similarities and Differences.</title>
        <authorList>
            <person name="Dluhosova J."/>
            <person name="Istvanek J."/>
            <person name="Nedelnik J."/>
            <person name="Repkova J."/>
        </authorList>
    </citation>
    <scope>NUCLEOTIDE SEQUENCE [LARGE SCALE GENOMIC DNA]</scope>
    <source>
        <strain evidence="2">cv. 10/8</strain>
        <tissue evidence="1">Leaf</tissue>
    </source>
</reference>
<name>A0A392TPY0_9FABA</name>